<sequence>MGDNTNAGPPQPLQQPRRWLTGKRLLWMGLLIVLVLLAAAAYWPVDYSLKVSPETTYLTGPLREDGTVDYVEALRRLGVDHIATDENAVRLFAQAFGPSLWLPETLDDALAELGLPPLPAGGDYFVRFQKFVKTLPADQQEFVAAADVLAAAIKTPWSADQYPRIAQWLADIDEPLALIVQGAERPHFCLPVVPHEATTLLDVLLSPHLASLRDADRALTARAMLRAGRGDLDGARSDLLACHRMGRLVGRHWTVLSYMAGIGIERRAYDAHLALVKTGRLSREQTAVMLADLQARPPVRSFADHLEQGERLLILDQIQQMLRGETSELGDLNIIGHRNVNLNIALRMANECWGGMIAAMGKADYGEYCLAYDQWGRDAEKWFTGEEVPDRDESIDYALYRAKFIALSLSGNLGRPTLSRIVGTKAIQYSIPSMSHIRALEERFRTWDELTKLALALSLHKHDHGQYPDDLAALAGDYLPAVFKDRFTGDPLHYQRQGQGYLLYSVGWDQIDDGGLNADGEPAEDDLAIQIK</sequence>
<dbReference type="EMBL" id="LAZR01000346">
    <property type="protein sequence ID" value="KKN73293.1"/>
    <property type="molecule type" value="Genomic_DNA"/>
</dbReference>
<feature type="transmembrane region" description="Helical" evidence="1">
    <location>
        <begin position="25"/>
        <end position="45"/>
    </location>
</feature>
<reference evidence="2" key="1">
    <citation type="journal article" date="2015" name="Nature">
        <title>Complex archaea that bridge the gap between prokaryotes and eukaryotes.</title>
        <authorList>
            <person name="Spang A."/>
            <person name="Saw J.H."/>
            <person name="Jorgensen S.L."/>
            <person name="Zaremba-Niedzwiedzka K."/>
            <person name="Martijn J."/>
            <person name="Lind A.E."/>
            <person name="van Eijk R."/>
            <person name="Schleper C."/>
            <person name="Guy L."/>
            <person name="Ettema T.J."/>
        </authorList>
    </citation>
    <scope>NUCLEOTIDE SEQUENCE</scope>
</reference>
<keyword evidence="1" id="KW-0472">Membrane</keyword>
<accession>A0A0F9W5K8</accession>
<organism evidence="2">
    <name type="scientific">marine sediment metagenome</name>
    <dbReference type="NCBI Taxonomy" id="412755"/>
    <lineage>
        <taxon>unclassified sequences</taxon>
        <taxon>metagenomes</taxon>
        <taxon>ecological metagenomes</taxon>
    </lineage>
</organism>
<comment type="caution">
    <text evidence="2">The sequence shown here is derived from an EMBL/GenBank/DDBJ whole genome shotgun (WGS) entry which is preliminary data.</text>
</comment>
<dbReference type="SUPFAM" id="SSF54523">
    <property type="entry name" value="Pili subunits"/>
    <property type="match status" value="1"/>
</dbReference>
<dbReference type="InterPro" id="IPR045584">
    <property type="entry name" value="Pilin-like"/>
</dbReference>
<evidence type="ECO:0000256" key="1">
    <source>
        <dbReference type="SAM" id="Phobius"/>
    </source>
</evidence>
<name>A0A0F9W5K8_9ZZZZ</name>
<proteinExistence type="predicted"/>
<keyword evidence="1" id="KW-1133">Transmembrane helix</keyword>
<gene>
    <name evidence="2" type="ORF">LCGC14_0401890</name>
</gene>
<protein>
    <recommendedName>
        <fullName evidence="3">Type II secretion system protein GspG C-terminal domain-containing protein</fullName>
    </recommendedName>
</protein>
<keyword evidence="1" id="KW-0812">Transmembrane</keyword>
<evidence type="ECO:0000313" key="2">
    <source>
        <dbReference type="EMBL" id="KKN73293.1"/>
    </source>
</evidence>
<evidence type="ECO:0008006" key="3">
    <source>
        <dbReference type="Google" id="ProtNLM"/>
    </source>
</evidence>
<dbReference type="AlphaFoldDB" id="A0A0F9W5K8"/>